<evidence type="ECO:0000256" key="3">
    <source>
        <dbReference type="ARBA" id="ARBA00022475"/>
    </source>
</evidence>
<dbReference type="EMBL" id="LDZY01000004">
    <property type="protein sequence ID" value="KLU66510.1"/>
    <property type="molecule type" value="Genomic_DNA"/>
</dbReference>
<dbReference type="STRING" id="476652.DEAC_c11760"/>
<dbReference type="InterPro" id="IPR005524">
    <property type="entry name" value="DUF318"/>
</dbReference>
<accession>A0A0J1FSS0</accession>
<reference evidence="8 9" key="1">
    <citation type="submission" date="2015-06" db="EMBL/GenBank/DDBJ databases">
        <title>Draft genome of the moderately acidophilic sulfate reducer Candidatus Desulfosporosinus acididurans strain M1.</title>
        <authorList>
            <person name="Poehlein A."/>
            <person name="Petzsch P."/>
            <person name="Johnson B.D."/>
            <person name="Schloemann M."/>
            <person name="Daniel R."/>
            <person name="Muehling M."/>
        </authorList>
    </citation>
    <scope>NUCLEOTIDE SEQUENCE [LARGE SCALE GENOMIC DNA]</scope>
    <source>
        <strain evidence="8 9">M1</strain>
    </source>
</reference>
<dbReference type="PANTHER" id="PTHR43299">
    <property type="entry name" value="UPF0718 PROTEIN YRAQ"/>
    <property type="match status" value="1"/>
</dbReference>
<evidence type="ECO:0000256" key="4">
    <source>
        <dbReference type="ARBA" id="ARBA00022692"/>
    </source>
</evidence>
<gene>
    <name evidence="8" type="ORF">DEAC_c11760</name>
</gene>
<organism evidence="8 9">
    <name type="scientific">Desulfosporosinus acididurans</name>
    <dbReference type="NCBI Taxonomy" id="476652"/>
    <lineage>
        <taxon>Bacteria</taxon>
        <taxon>Bacillati</taxon>
        <taxon>Bacillota</taxon>
        <taxon>Clostridia</taxon>
        <taxon>Eubacteriales</taxon>
        <taxon>Desulfitobacteriaceae</taxon>
        <taxon>Desulfosporosinus</taxon>
    </lineage>
</organism>
<dbReference type="GO" id="GO:0005886">
    <property type="term" value="C:plasma membrane"/>
    <property type="evidence" value="ECO:0007669"/>
    <property type="project" value="UniProtKB-SubCell"/>
</dbReference>
<sequence>MGGDIEVQMNQKTRNYLPYVLLLAIIFLVGVWYVKWNPYYHKAFLAAAKHSIGDSIVSGKAAAPPAPSWTAAWNYTITYFKAVWQAIILGLLLGSLVQVLLPRNWIYKIFGETNVKSTVLAGVAGIPSMMCTCCSAPVVVGLRQRKASVGAALAYWLGNPVLNPATIIFMGFVLSWKLALFRIVVGIIMVFGIGYFANHFVNDKETMEHFITDDLTGEAQGNLFRQWIKALLPLMRDTLPAYFIVVVILGAIRAWLFPAIGTEWADSVLAVIGLAIAGTLFIIPTAGEVPIVQSLMAFGLGIGPGVALLMTLPAVSLPSLIMVKRVFPKKVLLFVTGAVMLIGIISGVVAMLIF</sequence>
<keyword evidence="9" id="KW-1185">Reference proteome</keyword>
<feature type="transmembrane region" description="Helical" evidence="7">
    <location>
        <begin position="179"/>
        <end position="197"/>
    </location>
</feature>
<comment type="similarity">
    <text evidence="2">Belongs to the UPF0718 family.</text>
</comment>
<feature type="transmembrane region" description="Helical" evidence="7">
    <location>
        <begin position="239"/>
        <end position="257"/>
    </location>
</feature>
<feature type="transmembrane region" description="Helical" evidence="7">
    <location>
        <begin position="331"/>
        <end position="353"/>
    </location>
</feature>
<comment type="subcellular location">
    <subcellularLocation>
        <location evidence="1">Cell membrane</location>
        <topology evidence="1">Multi-pass membrane protein</topology>
    </subcellularLocation>
</comment>
<comment type="caution">
    <text evidence="8">The sequence shown here is derived from an EMBL/GenBank/DDBJ whole genome shotgun (WGS) entry which is preliminary data.</text>
</comment>
<evidence type="ECO:0000256" key="2">
    <source>
        <dbReference type="ARBA" id="ARBA00006386"/>
    </source>
</evidence>
<name>A0A0J1FSS0_9FIRM</name>
<evidence type="ECO:0000256" key="6">
    <source>
        <dbReference type="ARBA" id="ARBA00023136"/>
    </source>
</evidence>
<feature type="transmembrane region" description="Helical" evidence="7">
    <location>
        <begin position="152"/>
        <end position="172"/>
    </location>
</feature>
<keyword evidence="3" id="KW-1003">Cell membrane</keyword>
<evidence type="ECO:0000313" key="8">
    <source>
        <dbReference type="EMBL" id="KLU66510.1"/>
    </source>
</evidence>
<dbReference type="PATRIC" id="fig|476652.3.peg.1202"/>
<evidence type="ECO:0000256" key="1">
    <source>
        <dbReference type="ARBA" id="ARBA00004651"/>
    </source>
</evidence>
<feature type="transmembrane region" description="Helical" evidence="7">
    <location>
        <begin position="295"/>
        <end position="319"/>
    </location>
</feature>
<proteinExistence type="inferred from homology"/>
<dbReference type="AlphaFoldDB" id="A0A0J1FSS0"/>
<keyword evidence="4 7" id="KW-0812">Transmembrane</keyword>
<keyword evidence="6 7" id="KW-0472">Membrane</keyword>
<keyword evidence="5 7" id="KW-1133">Transmembrane helix</keyword>
<dbReference type="PANTHER" id="PTHR43299:SF1">
    <property type="entry name" value="UPF0718 PROTEIN YRAQ"/>
    <property type="match status" value="1"/>
</dbReference>
<feature type="transmembrane region" description="Helical" evidence="7">
    <location>
        <begin position="264"/>
        <end position="283"/>
    </location>
</feature>
<evidence type="ECO:0000256" key="7">
    <source>
        <dbReference type="SAM" id="Phobius"/>
    </source>
</evidence>
<dbReference type="Pfam" id="PF03773">
    <property type="entry name" value="ArsP_1"/>
    <property type="match status" value="1"/>
</dbReference>
<evidence type="ECO:0000313" key="9">
    <source>
        <dbReference type="Proteomes" id="UP000036356"/>
    </source>
</evidence>
<protein>
    <submittedName>
        <fullName evidence="8">Putative two-component membrane permease complex subunit SMU_747c</fullName>
    </submittedName>
</protein>
<dbReference type="Proteomes" id="UP000036356">
    <property type="component" value="Unassembled WGS sequence"/>
</dbReference>
<feature type="transmembrane region" description="Helical" evidence="7">
    <location>
        <begin position="16"/>
        <end position="34"/>
    </location>
</feature>
<evidence type="ECO:0000256" key="5">
    <source>
        <dbReference type="ARBA" id="ARBA00022989"/>
    </source>
</evidence>
<feature type="transmembrane region" description="Helical" evidence="7">
    <location>
        <begin position="118"/>
        <end position="140"/>
    </location>
</feature>
<feature type="transmembrane region" description="Helical" evidence="7">
    <location>
        <begin position="82"/>
        <end position="106"/>
    </location>
</feature>